<dbReference type="EMBL" id="KN834772">
    <property type="protein sequence ID" value="KIK61005.1"/>
    <property type="molecule type" value="Genomic_DNA"/>
</dbReference>
<proteinExistence type="predicted"/>
<dbReference type="HOGENOM" id="CLU_1057894_0_0_1"/>
<feature type="region of interest" description="Disordered" evidence="1">
    <location>
        <begin position="171"/>
        <end position="193"/>
    </location>
</feature>
<accession>A0A0D0BBA4</accession>
<protein>
    <submittedName>
        <fullName evidence="2">Uncharacterized protein</fullName>
    </submittedName>
</protein>
<evidence type="ECO:0000313" key="2">
    <source>
        <dbReference type="EMBL" id="KIK61005.1"/>
    </source>
</evidence>
<organism evidence="2 3">
    <name type="scientific">Collybiopsis luxurians FD-317 M1</name>
    <dbReference type="NCBI Taxonomy" id="944289"/>
    <lineage>
        <taxon>Eukaryota</taxon>
        <taxon>Fungi</taxon>
        <taxon>Dikarya</taxon>
        <taxon>Basidiomycota</taxon>
        <taxon>Agaricomycotina</taxon>
        <taxon>Agaricomycetes</taxon>
        <taxon>Agaricomycetidae</taxon>
        <taxon>Agaricales</taxon>
        <taxon>Marasmiineae</taxon>
        <taxon>Omphalotaceae</taxon>
        <taxon>Collybiopsis</taxon>
        <taxon>Collybiopsis luxurians</taxon>
    </lineage>
</organism>
<keyword evidence="3" id="KW-1185">Reference proteome</keyword>
<sequence length="263" mass="30520">MALCIVAQKRNRLESDLYPLWDAVWNVFAYRTADKKNEVTVSVTSQYTLEVEFRKNDGTTAFHAKIPDSLIFKIDDTRRETLMFWVEAKSLTTGDWFSLKGRAAAKEEIDRTIKQVNTQAQFAWIHFKLPETAIAYAFIVCGPYFILLEYRKDAMSPDFFSAKYARKNAAQTRNAVPAEGQEDDDEYDDQHTKPTFPLDRKPLSLFHVSEAQLAAQSFNLYELHSNKVSINEKLFEAFRIILTRHETVRNKMQNVGWFDCNYA</sequence>
<dbReference type="Proteomes" id="UP000053593">
    <property type="component" value="Unassembled WGS sequence"/>
</dbReference>
<evidence type="ECO:0000313" key="3">
    <source>
        <dbReference type="Proteomes" id="UP000053593"/>
    </source>
</evidence>
<dbReference type="OrthoDB" id="2996582at2759"/>
<gene>
    <name evidence="2" type="ORF">GYMLUDRAFT_58995</name>
</gene>
<dbReference type="AlphaFoldDB" id="A0A0D0BBA4"/>
<reference evidence="2 3" key="1">
    <citation type="submission" date="2014-04" db="EMBL/GenBank/DDBJ databases">
        <title>Evolutionary Origins and Diversification of the Mycorrhizal Mutualists.</title>
        <authorList>
            <consortium name="DOE Joint Genome Institute"/>
            <consortium name="Mycorrhizal Genomics Consortium"/>
            <person name="Kohler A."/>
            <person name="Kuo A."/>
            <person name="Nagy L.G."/>
            <person name="Floudas D."/>
            <person name="Copeland A."/>
            <person name="Barry K.W."/>
            <person name="Cichocki N."/>
            <person name="Veneault-Fourrey C."/>
            <person name="LaButti K."/>
            <person name="Lindquist E.A."/>
            <person name="Lipzen A."/>
            <person name="Lundell T."/>
            <person name="Morin E."/>
            <person name="Murat C."/>
            <person name="Riley R."/>
            <person name="Ohm R."/>
            <person name="Sun H."/>
            <person name="Tunlid A."/>
            <person name="Henrissat B."/>
            <person name="Grigoriev I.V."/>
            <person name="Hibbett D.S."/>
            <person name="Martin F."/>
        </authorList>
    </citation>
    <scope>NUCLEOTIDE SEQUENCE [LARGE SCALE GENOMIC DNA]</scope>
    <source>
        <strain evidence="2 3">FD-317 M1</strain>
    </source>
</reference>
<evidence type="ECO:0000256" key="1">
    <source>
        <dbReference type="SAM" id="MobiDB-lite"/>
    </source>
</evidence>
<name>A0A0D0BBA4_9AGAR</name>